<dbReference type="SUPFAM" id="SSF141523">
    <property type="entry name" value="L,D-transpeptidase catalytic domain-like"/>
    <property type="match status" value="1"/>
</dbReference>
<evidence type="ECO:0000256" key="7">
    <source>
        <dbReference type="PROSITE-ProRule" id="PRU01373"/>
    </source>
</evidence>
<evidence type="ECO:0000256" key="4">
    <source>
        <dbReference type="ARBA" id="ARBA00022960"/>
    </source>
</evidence>
<evidence type="ECO:0000256" key="1">
    <source>
        <dbReference type="ARBA" id="ARBA00004752"/>
    </source>
</evidence>
<evidence type="ECO:0000256" key="3">
    <source>
        <dbReference type="ARBA" id="ARBA00022679"/>
    </source>
</evidence>
<dbReference type="CDD" id="cd16913">
    <property type="entry name" value="YkuD_like"/>
    <property type="match status" value="1"/>
</dbReference>
<comment type="caution">
    <text evidence="9">The sequence shown here is derived from an EMBL/GenBank/DDBJ whole genome shotgun (WGS) entry which is preliminary data.</text>
</comment>
<accession>A0ABP8N6P3</accession>
<feature type="active site" description="Nucleophile" evidence="7">
    <location>
        <position position="154"/>
    </location>
</feature>
<dbReference type="EMBL" id="BAABFA010000004">
    <property type="protein sequence ID" value="GAA4460742.1"/>
    <property type="molecule type" value="Genomic_DNA"/>
</dbReference>
<sequence length="240" mass="27565">MCIASYSCRAQAGADFKAGQLSADRVVKAWAKYNDPLRDLFTTHGLKWPATDIYLRAFKLQNELELWARDNATDEYRHVKTYRICAISGALGPKRKQGDRQVPEGYYFIDEFNPNSDYHLSLHLSYPNYSDLLQGKSNPGGDIYIHGGCLTVGCLPMEDEGIREIYTLCLNTRLNGQQYIPVHIYPTHMNKSGMSYLQKEVAGNVGKQQFWWNLKNGYEHFEKHHKLQPVMYTPDGNYLN</sequence>
<dbReference type="InterPro" id="IPR038063">
    <property type="entry name" value="Transpep_catalytic_dom"/>
</dbReference>
<evidence type="ECO:0000256" key="2">
    <source>
        <dbReference type="ARBA" id="ARBA00005992"/>
    </source>
</evidence>
<dbReference type="PANTHER" id="PTHR36699">
    <property type="entry name" value="LD-TRANSPEPTIDASE"/>
    <property type="match status" value="1"/>
</dbReference>
<evidence type="ECO:0000259" key="8">
    <source>
        <dbReference type="PROSITE" id="PS52029"/>
    </source>
</evidence>
<keyword evidence="3" id="KW-0808">Transferase</keyword>
<keyword evidence="6 7" id="KW-0961">Cell wall biogenesis/degradation</keyword>
<evidence type="ECO:0000256" key="5">
    <source>
        <dbReference type="ARBA" id="ARBA00022984"/>
    </source>
</evidence>
<feature type="active site" description="Proton donor/acceptor" evidence="7">
    <location>
        <position position="146"/>
    </location>
</feature>
<evidence type="ECO:0000256" key="6">
    <source>
        <dbReference type="ARBA" id="ARBA00023316"/>
    </source>
</evidence>
<evidence type="ECO:0000313" key="9">
    <source>
        <dbReference type="EMBL" id="GAA4460742.1"/>
    </source>
</evidence>
<organism evidence="9 10">
    <name type="scientific">Nemorincola caseinilytica</name>
    <dbReference type="NCBI Taxonomy" id="2054315"/>
    <lineage>
        <taxon>Bacteria</taxon>
        <taxon>Pseudomonadati</taxon>
        <taxon>Bacteroidota</taxon>
        <taxon>Chitinophagia</taxon>
        <taxon>Chitinophagales</taxon>
        <taxon>Chitinophagaceae</taxon>
        <taxon>Nemorincola</taxon>
    </lineage>
</organism>
<dbReference type="Pfam" id="PF03734">
    <property type="entry name" value="YkuD"/>
    <property type="match status" value="1"/>
</dbReference>
<proteinExistence type="inferred from homology"/>
<gene>
    <name evidence="9" type="ORF">GCM10023093_03960</name>
</gene>
<dbReference type="PROSITE" id="PS52029">
    <property type="entry name" value="LD_TPASE"/>
    <property type="match status" value="1"/>
</dbReference>
<dbReference type="InterPro" id="IPR005490">
    <property type="entry name" value="LD_TPept_cat_dom"/>
</dbReference>
<feature type="domain" description="L,D-TPase catalytic" evidence="8">
    <location>
        <begin position="53"/>
        <end position="185"/>
    </location>
</feature>
<name>A0ABP8N6P3_9BACT</name>
<evidence type="ECO:0000313" key="10">
    <source>
        <dbReference type="Proteomes" id="UP001500067"/>
    </source>
</evidence>
<keyword evidence="5 7" id="KW-0573">Peptidoglycan synthesis</keyword>
<keyword evidence="4 7" id="KW-0133">Cell shape</keyword>
<comment type="pathway">
    <text evidence="1 7">Cell wall biogenesis; peptidoglycan biosynthesis.</text>
</comment>
<protein>
    <recommendedName>
        <fullName evidence="8">L,D-TPase catalytic domain-containing protein</fullName>
    </recommendedName>
</protein>
<reference evidence="10" key="1">
    <citation type="journal article" date="2019" name="Int. J. Syst. Evol. Microbiol.">
        <title>The Global Catalogue of Microorganisms (GCM) 10K type strain sequencing project: providing services to taxonomists for standard genome sequencing and annotation.</title>
        <authorList>
            <consortium name="The Broad Institute Genomics Platform"/>
            <consortium name="The Broad Institute Genome Sequencing Center for Infectious Disease"/>
            <person name="Wu L."/>
            <person name="Ma J."/>
        </authorList>
    </citation>
    <scope>NUCLEOTIDE SEQUENCE [LARGE SCALE GENOMIC DNA]</scope>
    <source>
        <strain evidence="10">JCM 32105</strain>
    </source>
</reference>
<dbReference type="PANTHER" id="PTHR36699:SF1">
    <property type="entry name" value="L,D-TRANSPEPTIDASE YAFK-RELATED"/>
    <property type="match status" value="1"/>
</dbReference>
<keyword evidence="10" id="KW-1185">Reference proteome</keyword>
<dbReference type="Proteomes" id="UP001500067">
    <property type="component" value="Unassembled WGS sequence"/>
</dbReference>
<comment type="similarity">
    <text evidence="2">Belongs to the YkuD family.</text>
</comment>